<sequence>MNHTTSIRSTRVPLGAPKLSRPSIPPNRYELILQILAVIFEVVLSILASNGIANLKLRKSLSFFQELFTPSPKHHEPKKTIKVIIAGLPRTGTISMKTALQELGYKNCFHLAEPLCQFENLKRSAEIVHTKDTKLRRERLAVLLEGHEATLEVPGSACLPDLLEMYPDAKVVLTERTSAEVWLRSWHGFGIDLRSSLFRMLGYWVPGIVSANDLYRGWVQLAAERFDLPAPEPSVEMYHAHNAWVKSIVPKERLLEFKCQDGWEPLCDFLGRQRPNAFPHGNESGYLKYYKRVAMVLGFALWVLVIAVMLFGVRLLKLK</sequence>
<accession>W3WT92</accession>
<dbReference type="OMA" id="DCFRWIG"/>
<dbReference type="SUPFAM" id="SSF52540">
    <property type="entry name" value="P-loop containing nucleoside triphosphate hydrolases"/>
    <property type="match status" value="1"/>
</dbReference>
<dbReference type="Gene3D" id="3.40.50.300">
    <property type="entry name" value="P-loop containing nucleotide triphosphate hydrolases"/>
    <property type="match status" value="1"/>
</dbReference>
<dbReference type="Pfam" id="PF17784">
    <property type="entry name" value="Sulfotransfer_4"/>
    <property type="match status" value="1"/>
</dbReference>
<dbReference type="KEGG" id="pfy:PFICI_10962"/>
<dbReference type="eggNOG" id="ENOG502SJ2C">
    <property type="taxonomic scope" value="Eukaryota"/>
</dbReference>
<feature type="transmembrane region" description="Helical" evidence="1">
    <location>
        <begin position="293"/>
        <end position="316"/>
    </location>
</feature>
<protein>
    <recommendedName>
        <fullName evidence="4">P-loop containing nucleoside triphosphate hydrolase protein</fullName>
    </recommendedName>
</protein>
<dbReference type="HOGENOM" id="CLU_061199_2_1_1"/>
<dbReference type="Proteomes" id="UP000030651">
    <property type="component" value="Unassembled WGS sequence"/>
</dbReference>
<dbReference type="PANTHER" id="PTHR36978:SF4">
    <property type="entry name" value="P-LOOP CONTAINING NUCLEOSIDE TRIPHOSPHATE HYDROLASE PROTEIN"/>
    <property type="match status" value="1"/>
</dbReference>
<dbReference type="GeneID" id="19275975"/>
<evidence type="ECO:0000313" key="2">
    <source>
        <dbReference type="EMBL" id="ETS77088.1"/>
    </source>
</evidence>
<dbReference type="EMBL" id="KI912116">
    <property type="protein sequence ID" value="ETS77088.1"/>
    <property type="molecule type" value="Genomic_DNA"/>
</dbReference>
<dbReference type="AlphaFoldDB" id="W3WT92"/>
<reference evidence="3" key="1">
    <citation type="journal article" date="2015" name="BMC Genomics">
        <title>Genomic and transcriptomic analysis of the endophytic fungus Pestalotiopsis fici reveals its lifestyle and high potential for synthesis of natural products.</title>
        <authorList>
            <person name="Wang X."/>
            <person name="Zhang X."/>
            <person name="Liu L."/>
            <person name="Xiang M."/>
            <person name="Wang W."/>
            <person name="Sun X."/>
            <person name="Che Y."/>
            <person name="Guo L."/>
            <person name="Liu G."/>
            <person name="Guo L."/>
            <person name="Wang C."/>
            <person name="Yin W.B."/>
            <person name="Stadler M."/>
            <person name="Zhang X."/>
            <person name="Liu X."/>
        </authorList>
    </citation>
    <scope>NUCLEOTIDE SEQUENCE [LARGE SCALE GENOMIC DNA]</scope>
    <source>
        <strain evidence="3">W106-1 / CGMCC3.15140</strain>
    </source>
</reference>
<dbReference type="InterPro" id="IPR027417">
    <property type="entry name" value="P-loop_NTPase"/>
</dbReference>
<dbReference type="InParanoid" id="W3WT92"/>
<name>W3WT92_PESFW</name>
<evidence type="ECO:0000256" key="1">
    <source>
        <dbReference type="SAM" id="Phobius"/>
    </source>
</evidence>
<organism evidence="2 3">
    <name type="scientific">Pestalotiopsis fici (strain W106-1 / CGMCC3.15140)</name>
    <dbReference type="NCBI Taxonomy" id="1229662"/>
    <lineage>
        <taxon>Eukaryota</taxon>
        <taxon>Fungi</taxon>
        <taxon>Dikarya</taxon>
        <taxon>Ascomycota</taxon>
        <taxon>Pezizomycotina</taxon>
        <taxon>Sordariomycetes</taxon>
        <taxon>Xylariomycetidae</taxon>
        <taxon>Amphisphaeriales</taxon>
        <taxon>Sporocadaceae</taxon>
        <taxon>Pestalotiopsis</taxon>
    </lineage>
</organism>
<evidence type="ECO:0000313" key="3">
    <source>
        <dbReference type="Proteomes" id="UP000030651"/>
    </source>
</evidence>
<keyword evidence="1" id="KW-0812">Transmembrane</keyword>
<proteinExistence type="predicted"/>
<dbReference type="PANTHER" id="PTHR36978">
    <property type="entry name" value="P-LOOP CONTAINING NUCLEOTIDE TRIPHOSPHATE HYDROLASE"/>
    <property type="match status" value="1"/>
</dbReference>
<dbReference type="OrthoDB" id="408152at2759"/>
<keyword evidence="3" id="KW-1185">Reference proteome</keyword>
<keyword evidence="1" id="KW-1133">Transmembrane helix</keyword>
<dbReference type="InterPro" id="IPR040632">
    <property type="entry name" value="Sulfotransfer_4"/>
</dbReference>
<keyword evidence="1" id="KW-0472">Membrane</keyword>
<feature type="transmembrane region" description="Helical" evidence="1">
    <location>
        <begin position="31"/>
        <end position="53"/>
    </location>
</feature>
<dbReference type="RefSeq" id="XP_007837734.1">
    <property type="nucleotide sequence ID" value="XM_007839543.1"/>
</dbReference>
<gene>
    <name evidence="2" type="ORF">PFICI_10962</name>
</gene>
<evidence type="ECO:0008006" key="4">
    <source>
        <dbReference type="Google" id="ProtNLM"/>
    </source>
</evidence>